<evidence type="ECO:0000256" key="2">
    <source>
        <dbReference type="ARBA" id="ARBA00021534"/>
    </source>
</evidence>
<dbReference type="Pfam" id="PF04483">
    <property type="entry name" value="DUF565"/>
    <property type="match status" value="1"/>
</dbReference>
<feature type="transmembrane region" description="Helical" evidence="3">
    <location>
        <begin position="28"/>
        <end position="49"/>
    </location>
</feature>
<keyword evidence="4" id="KW-0150">Chloroplast</keyword>
<reference evidence="4" key="1">
    <citation type="submission" date="2019-03" db="EMBL/GenBank/DDBJ databases">
        <title>Phycologia Chloroplast and mitochondrial genomes of Kumanoa mahlacensis.</title>
        <authorList>
            <person name="Fang K."/>
        </authorList>
    </citation>
    <scope>NUCLEOTIDE SEQUENCE</scope>
    <source>
        <strain evidence="4">SAS-FKP1701</strain>
    </source>
</reference>
<dbReference type="AlphaFoldDB" id="A0A8K1YU93"/>
<proteinExistence type="inferred from homology"/>
<comment type="similarity">
    <text evidence="1">Belongs to the ycf20 family.</text>
</comment>
<evidence type="ECO:0000256" key="3">
    <source>
        <dbReference type="SAM" id="Phobius"/>
    </source>
</evidence>
<name>A0A8K1YU93_9FLOR</name>
<dbReference type="PANTHER" id="PTHR33787:SF5">
    <property type="entry name" value="YCF20-LIKE PROTEIN"/>
    <property type="match status" value="1"/>
</dbReference>
<geneLocation type="chloroplast" evidence="4"/>
<dbReference type="InterPro" id="IPR007572">
    <property type="entry name" value="Uncharacterised_Ycf20"/>
</dbReference>
<evidence type="ECO:0000256" key="1">
    <source>
        <dbReference type="ARBA" id="ARBA00009846"/>
    </source>
</evidence>
<keyword evidence="4" id="KW-0934">Plastid</keyword>
<feature type="transmembrane region" description="Helical" evidence="3">
    <location>
        <begin position="55"/>
        <end position="75"/>
    </location>
</feature>
<accession>A0A8K1YU93</accession>
<organism evidence="4">
    <name type="scientific">Kumanoa mahlacensis</name>
    <dbReference type="NCBI Taxonomy" id="1196387"/>
    <lineage>
        <taxon>Eukaryota</taxon>
        <taxon>Rhodophyta</taxon>
        <taxon>Florideophyceae</taxon>
        <taxon>Nemaliophycidae</taxon>
        <taxon>Batrachospermales</taxon>
        <taxon>Batrachospermaceae</taxon>
        <taxon>Kumanoa</taxon>
    </lineage>
</organism>
<evidence type="ECO:0000313" key="4">
    <source>
        <dbReference type="EMBL" id="UEQ11938.1"/>
    </source>
</evidence>
<dbReference type="EMBL" id="MK641509">
    <property type="protein sequence ID" value="UEQ11938.1"/>
    <property type="molecule type" value="Genomic_DNA"/>
</dbReference>
<sequence length="109" mass="12440">MIQTNLDTFCTSVKSYIFKIFDKQLTNLSLNLLNTLLGFFIATCLTTIPGQTGDWSITGAAIIVSFYEIISMLYYKNKNYIFKIFLQNFNNLKIGILYGFFVDAFKLGS</sequence>
<gene>
    <name evidence="4" type="primary">ycf20</name>
</gene>
<keyword evidence="3" id="KW-0812">Transmembrane</keyword>
<keyword evidence="3" id="KW-1133">Transmembrane helix</keyword>
<dbReference type="PANTHER" id="PTHR33787">
    <property type="match status" value="1"/>
</dbReference>
<protein>
    <recommendedName>
        <fullName evidence="2">Uncharacterized protein ycf20</fullName>
    </recommendedName>
</protein>
<keyword evidence="3" id="KW-0472">Membrane</keyword>